<evidence type="ECO:0000256" key="5">
    <source>
        <dbReference type="ARBA" id="ARBA00022989"/>
    </source>
</evidence>
<dbReference type="PROSITE" id="PS50850">
    <property type="entry name" value="MFS"/>
    <property type="match status" value="1"/>
</dbReference>
<feature type="transmembrane region" description="Helical" evidence="7">
    <location>
        <begin position="316"/>
        <end position="337"/>
    </location>
</feature>
<dbReference type="PANTHER" id="PTHR48022:SF13">
    <property type="entry name" value="MAJOR FACILITATOR SUPERFAMILY (MFS) PROFILE DOMAIN-CONTAINING PROTEIN"/>
    <property type="match status" value="1"/>
</dbReference>
<dbReference type="Proteomes" id="UP000078576">
    <property type="component" value="Unassembled WGS sequence"/>
</dbReference>
<feature type="transmembrane region" description="Helical" evidence="7">
    <location>
        <begin position="357"/>
        <end position="374"/>
    </location>
</feature>
<evidence type="ECO:0000256" key="1">
    <source>
        <dbReference type="ARBA" id="ARBA00004141"/>
    </source>
</evidence>
<name>A0A194UV50_CYTMA</name>
<organism evidence="9 10">
    <name type="scientific">Cytospora mali</name>
    <name type="common">Apple Valsa canker fungus</name>
    <name type="synonym">Valsa mali</name>
    <dbReference type="NCBI Taxonomy" id="578113"/>
    <lineage>
        <taxon>Eukaryota</taxon>
        <taxon>Fungi</taxon>
        <taxon>Dikarya</taxon>
        <taxon>Ascomycota</taxon>
        <taxon>Pezizomycotina</taxon>
        <taxon>Sordariomycetes</taxon>
        <taxon>Sordariomycetidae</taxon>
        <taxon>Diaporthales</taxon>
        <taxon>Cytosporaceae</taxon>
        <taxon>Cytospora</taxon>
    </lineage>
</organism>
<evidence type="ECO:0000256" key="7">
    <source>
        <dbReference type="SAM" id="Phobius"/>
    </source>
</evidence>
<keyword evidence="10" id="KW-1185">Reference proteome</keyword>
<keyword evidence="3" id="KW-0813">Transport</keyword>
<evidence type="ECO:0000256" key="3">
    <source>
        <dbReference type="ARBA" id="ARBA00022448"/>
    </source>
</evidence>
<dbReference type="InterPro" id="IPR050360">
    <property type="entry name" value="MFS_Sugar_Transporters"/>
</dbReference>
<dbReference type="InterPro" id="IPR036259">
    <property type="entry name" value="MFS_trans_sf"/>
</dbReference>
<feature type="transmembrane region" description="Helical" evidence="7">
    <location>
        <begin position="104"/>
        <end position="127"/>
    </location>
</feature>
<evidence type="ECO:0000313" key="9">
    <source>
        <dbReference type="EMBL" id="KUI55575.1"/>
    </source>
</evidence>
<feature type="transmembrane region" description="Helical" evidence="7">
    <location>
        <begin position="410"/>
        <end position="432"/>
    </location>
</feature>
<dbReference type="OrthoDB" id="65569at2759"/>
<sequence>METTTRIESTSKSELNIHHNDVREAEKLGVDIEEVVVTRVSEEDLMQISRDCLDVHSKTGFRLTLIVLVMGFNMAGYGVDWGVIGSINSYDTFHDFFGFPNSGVVLGTINGLMTIGTFVGAPFLALGDVIGRRGVNFTGNLIVVIAALVQGLAPNLPALMIGRFLLGFGSSMASAPQYMAEIAPVHLRGRLVGFFGTWFQFGSIIMIGAMTGFAKWNSNYQWRVPLILEALFPFLVCVTIYWWCPESPRYLLLKGRHEEASRVIARHMTTHDDVDAPIVPLIIQQMEESIESSKAGVRSSYDYRVFFTKAVGYRTFVLILYSIFQQWNGGAIISYYLSPALDTIGITKSIDQLGINLGSTCVYFVFEFVGSFLVDIFRRRTLIFAGLISFIITQTAVTITSWQYSLNEAHSAAVLTVVWVFIYQVCSASLIATMHNLYPVEVLSLPLRAKGMGFYNMVQGAAGVVQNYGISVGIQKVGYKIWVVYIVYNTLQLIAAYFFFPETSKLSLEEIDTIFETPGTNPVKLSLKIEKAREEKEKAEREGATGVNA</sequence>
<keyword evidence="4 7" id="KW-0812">Transmembrane</keyword>
<evidence type="ECO:0000259" key="8">
    <source>
        <dbReference type="PROSITE" id="PS50850"/>
    </source>
</evidence>
<gene>
    <name evidence="9" type="ORF">VP1G_02955</name>
</gene>
<keyword evidence="6 7" id="KW-0472">Membrane</keyword>
<proteinExistence type="inferred from homology"/>
<keyword evidence="5 7" id="KW-1133">Transmembrane helix</keyword>
<dbReference type="AlphaFoldDB" id="A0A194UV50"/>
<feature type="transmembrane region" description="Helical" evidence="7">
    <location>
        <begin position="191"/>
        <end position="214"/>
    </location>
</feature>
<feature type="transmembrane region" description="Helical" evidence="7">
    <location>
        <begin position="134"/>
        <end position="153"/>
    </location>
</feature>
<protein>
    <submittedName>
        <fullName evidence="9">Lactose permease</fullName>
    </submittedName>
</protein>
<feature type="transmembrane region" description="Helical" evidence="7">
    <location>
        <begin position="159"/>
        <end position="179"/>
    </location>
</feature>
<evidence type="ECO:0000256" key="2">
    <source>
        <dbReference type="ARBA" id="ARBA00010992"/>
    </source>
</evidence>
<dbReference type="Pfam" id="PF00083">
    <property type="entry name" value="Sugar_tr"/>
    <property type="match status" value="1"/>
</dbReference>
<reference evidence="10" key="1">
    <citation type="submission" date="2014-12" db="EMBL/GenBank/DDBJ databases">
        <title>Genome Sequence of Valsa Canker Pathogens Uncovers a Specific Adaption of Colonization on Woody Bark.</title>
        <authorList>
            <person name="Yin Z."/>
            <person name="Liu H."/>
            <person name="Gao X."/>
            <person name="Li Z."/>
            <person name="Song N."/>
            <person name="Ke X."/>
            <person name="Dai Q."/>
            <person name="Wu Y."/>
            <person name="Sun Y."/>
            <person name="Xu J.-R."/>
            <person name="Kang Z.K."/>
            <person name="Wang L."/>
            <person name="Huang L."/>
        </authorList>
    </citation>
    <scope>NUCLEOTIDE SEQUENCE [LARGE SCALE GENOMIC DNA]</scope>
    <source>
        <strain evidence="10">SXYL134</strain>
    </source>
</reference>
<feature type="transmembrane region" description="Helical" evidence="7">
    <location>
        <begin position="63"/>
        <end position="84"/>
    </location>
</feature>
<accession>A0A194UV50</accession>
<feature type="transmembrane region" description="Helical" evidence="7">
    <location>
        <begin position="482"/>
        <end position="500"/>
    </location>
</feature>
<feature type="transmembrane region" description="Helical" evidence="7">
    <location>
        <begin position="226"/>
        <end position="244"/>
    </location>
</feature>
<comment type="similarity">
    <text evidence="2">Belongs to the major facilitator superfamily. Sugar transporter (TC 2.A.1.1) family.</text>
</comment>
<evidence type="ECO:0000313" key="10">
    <source>
        <dbReference type="Proteomes" id="UP000078576"/>
    </source>
</evidence>
<dbReference type="FunFam" id="1.20.1250.20:FF:000134">
    <property type="entry name" value="MFS sugar transporter protein"/>
    <property type="match status" value="1"/>
</dbReference>
<dbReference type="Gene3D" id="1.20.1250.20">
    <property type="entry name" value="MFS general substrate transporter like domains"/>
    <property type="match status" value="1"/>
</dbReference>
<feature type="domain" description="Major facilitator superfamily (MFS) profile" evidence="8">
    <location>
        <begin position="66"/>
        <end position="504"/>
    </location>
</feature>
<comment type="subcellular location">
    <subcellularLocation>
        <location evidence="1">Membrane</location>
        <topology evidence="1">Multi-pass membrane protein</topology>
    </subcellularLocation>
</comment>
<dbReference type="SUPFAM" id="SSF103473">
    <property type="entry name" value="MFS general substrate transporter"/>
    <property type="match status" value="1"/>
</dbReference>
<dbReference type="GO" id="GO:0005351">
    <property type="term" value="F:carbohydrate:proton symporter activity"/>
    <property type="evidence" value="ECO:0007669"/>
    <property type="project" value="TreeGrafter"/>
</dbReference>
<dbReference type="GO" id="GO:0016020">
    <property type="term" value="C:membrane"/>
    <property type="evidence" value="ECO:0007669"/>
    <property type="project" value="UniProtKB-SubCell"/>
</dbReference>
<feature type="transmembrane region" description="Helical" evidence="7">
    <location>
        <begin position="381"/>
        <end position="404"/>
    </location>
</feature>
<evidence type="ECO:0000256" key="6">
    <source>
        <dbReference type="ARBA" id="ARBA00023136"/>
    </source>
</evidence>
<dbReference type="PANTHER" id="PTHR48022">
    <property type="entry name" value="PLASTIDIC GLUCOSE TRANSPORTER 4"/>
    <property type="match status" value="1"/>
</dbReference>
<dbReference type="InterPro" id="IPR020846">
    <property type="entry name" value="MFS_dom"/>
</dbReference>
<dbReference type="EMBL" id="KN714681">
    <property type="protein sequence ID" value="KUI55575.1"/>
    <property type="molecule type" value="Genomic_DNA"/>
</dbReference>
<dbReference type="InterPro" id="IPR005828">
    <property type="entry name" value="MFS_sugar_transport-like"/>
</dbReference>
<evidence type="ECO:0000256" key="4">
    <source>
        <dbReference type="ARBA" id="ARBA00022692"/>
    </source>
</evidence>